<dbReference type="GO" id="GO:0016491">
    <property type="term" value="F:oxidoreductase activity"/>
    <property type="evidence" value="ECO:0007669"/>
    <property type="project" value="UniProtKB-KW"/>
</dbReference>
<dbReference type="PROSITE" id="PS50222">
    <property type="entry name" value="EF_HAND_2"/>
    <property type="match status" value="1"/>
</dbReference>
<feature type="transmembrane region" description="Helical" evidence="5">
    <location>
        <begin position="444"/>
        <end position="462"/>
    </location>
</feature>
<dbReference type="SUPFAM" id="SSF52343">
    <property type="entry name" value="Ferredoxin reductase-like, C-terminal NADP-linked domain"/>
    <property type="match status" value="1"/>
</dbReference>
<dbReference type="Gene3D" id="3.40.50.720">
    <property type="entry name" value="NAD(P)-binding Rossmann-like Domain"/>
    <property type="match status" value="1"/>
</dbReference>
<protein>
    <submittedName>
        <fullName evidence="8">Respiratory burst oxidase-like protein B</fullName>
    </submittedName>
</protein>
<dbReference type="Pfam" id="PF08030">
    <property type="entry name" value="NAD_binding_6"/>
    <property type="match status" value="1"/>
</dbReference>
<comment type="caution">
    <text evidence="8">The sequence shown here is derived from an EMBL/GenBank/DDBJ whole genome shotgun (WGS) entry which is preliminary data.</text>
</comment>
<dbReference type="PANTHER" id="PTHR11972:SF153">
    <property type="entry name" value="SUPEROXIDE-GENERATING NADPH OXIDASE HEAVY CHAIN SUBUNIT A"/>
    <property type="match status" value="1"/>
</dbReference>
<dbReference type="Proteomes" id="UP000239899">
    <property type="component" value="Unassembled WGS sequence"/>
</dbReference>
<dbReference type="InterPro" id="IPR039261">
    <property type="entry name" value="FNR_nucleotide-bd"/>
</dbReference>
<dbReference type="InterPro" id="IPR013121">
    <property type="entry name" value="Fe_red_NAD-bd_6"/>
</dbReference>
<feature type="domain" description="FAD-binding FR-type" evidence="7">
    <location>
        <begin position="466"/>
        <end position="642"/>
    </location>
</feature>
<feature type="transmembrane region" description="Helical" evidence="5">
    <location>
        <begin position="223"/>
        <end position="252"/>
    </location>
</feature>
<evidence type="ECO:0000256" key="4">
    <source>
        <dbReference type="ARBA" id="ARBA00023002"/>
    </source>
</evidence>
<dbReference type="SUPFAM" id="SSF51735">
    <property type="entry name" value="NAD(P)-binding Rossmann-fold domains"/>
    <property type="match status" value="1"/>
</dbReference>
<dbReference type="Gene3D" id="2.40.30.10">
    <property type="entry name" value="Translation factors"/>
    <property type="match status" value="1"/>
</dbReference>
<feature type="transmembrane region" description="Helical" evidence="5">
    <location>
        <begin position="315"/>
        <end position="334"/>
    </location>
</feature>
<dbReference type="SUPFAM" id="SSF47473">
    <property type="entry name" value="EF-hand"/>
    <property type="match status" value="1"/>
</dbReference>
<proteinExistence type="predicted"/>
<feature type="transmembrane region" description="Helical" evidence="5">
    <location>
        <begin position="409"/>
        <end position="432"/>
    </location>
</feature>
<sequence length="1688" mass="183008">MGPAEALPAGLQQAPLLAFASSVRSQADAISAQFPEERDRLTEELRELAGSDGTLAYPQFCKALGLQDSSFPRQLFATCDAQNGGGGATPACVAGLSLLLSKGSSEDTLHMVFNAYLAQEGQPVDGTGNLGAAGLQCALEELLLVAGEKPPEGVLQQLVADLIALGDQDGDGGVSFEEFFQLAMRYRSFRELAGLQQFGSSVYSRRAMQQSFGSRASEAASHMWWTIVGAFPSYSFWLLFAAVAVIPLYFYLRPSKIYSTGAAEVWIAKFCGVTAAGCSVFLLPPVTKTLTDNLRRIPGMTRVFNFDANISVHKLLGIIILVTGTVHSISWWIAFATVAGSNDWEEISVKAGPSCQHLDPSLSCLFGQEVAITGYILLCALFLALPFATRYPKAWLNRNTRLAKLLNDYRWFWGSHMTLFIVYYTCLILHPLPGDPSVAHKGKVYLYVCLPLAIYLAGAIWNRLRRRGALARVVKGEIHDGPSSKVVVLHMQRPVVYHYRHPLINLVRGLVTSRKQMRFFEKAPLNYSAGQYVRVMCPNISTLEWHPFTISSAPGEEHMTLHIAAVGDWTRSLYQLVKNGQDEEGRVTGLSIPWWMTDQRWREVMDDAAAAEGDAEKADRLTDPSKLPTIFMEGPFGAPALHHARYDTLVLAATGVGVTPMVSILKQEALAHLESQKDSPKGEARLQRRIYFFWVVREKQALGWVQDALEDVQAAVWGRGEDAAVDITIYYTGGRNKPDRMVHLLLTLANEVHQETAQRDLLLGAPPGVKSSFGRPDWNSILRQVQRENRGSQEIGVLFCGAKPAEVELKRACTKLSKAGSQRFMAARPLPALLASEVQEQAVFQAYQRDAGELTRAFKQYNTATLCVLGKALPYKALAAAASLALGAEDDSIHSSTALQRLSRVLSWWPPAAATRWGEAAARDQRRWLRTQDQSLLVAVAGSPPREPGRHWSNVAVLPSIRMRTCYMCRQAFVKGHSLGQWGPADGGHSHVCFHCGLANLRELQAQEGVSLAGMHAVVTGCRHTVGFAVTLRLLRCGARVLGTSRFPGAALLNFAQEPDFEAWRGRLELMACDLLQPAQVDALVRRIAAGPPHIYVSNAFLTVEQSSAYYAAVRGIEARMAPPAPAQKPRLKLPRLLSRLLAAQAAMQRAQRQAGGGGQAFGLAGGSEGQGGRRHMCFLINVTSTEHLHQAPAHAVTSMSKAAMETLWEKVALERCPGVAAYSADQGFVSGVNSPGRKPLTAADGAARVLYPTLAWASSRLPDRELANVLVWKDFLPFRVLPAARELLRALRMHPLGPVMHSGAGKPAAVRGSTAAGAAGQMGELEVVQVLDGFKVSMVVGGTLRDLGPFCQADAQMAYNFIASVVSDAPSSPGTAGRRGRRAGANRRIHAQFNKLNTCLQALRSRGIVCSSASALLAGAAISRQLEVAQMVLARVPAAAAEAGRFRGGWGLAHYAARYKSEGVLRLLQQTMQGLEDGSDVWGRLPIHYAARRNHAPTVRLLAQAAPYTALVADGFGHCTLSVALYRGYAAATDAMLEALPAAPLLASQAVAGLTRAGGFKASHYGRLVRSLLPVVPADCMLLALQRSLAAHEPAAGLLAEALLHHLPLTEQQWALVPARTPGLGRAVDAVLTQQAQQAEQLAARLEEGDALRLRRALGALCLQRSQRQLDVELSPQVATQILRLVE</sequence>
<dbReference type="PROSITE" id="PS51384">
    <property type="entry name" value="FAD_FR"/>
    <property type="match status" value="1"/>
</dbReference>
<dbReference type="InterPro" id="IPR036291">
    <property type="entry name" value="NAD(P)-bd_dom_sf"/>
</dbReference>
<dbReference type="EMBL" id="LHPG02000002">
    <property type="protein sequence ID" value="PRW60582.1"/>
    <property type="molecule type" value="Genomic_DNA"/>
</dbReference>
<dbReference type="InterPro" id="IPR011992">
    <property type="entry name" value="EF-hand-dom_pair"/>
</dbReference>
<keyword evidence="5" id="KW-0812">Transmembrane</keyword>
<dbReference type="Gene3D" id="1.25.40.20">
    <property type="entry name" value="Ankyrin repeat-containing domain"/>
    <property type="match status" value="1"/>
</dbReference>
<gene>
    <name evidence="8" type="ORF">C2E21_1068</name>
</gene>
<dbReference type="Gene3D" id="1.10.238.10">
    <property type="entry name" value="EF-hand"/>
    <property type="match status" value="1"/>
</dbReference>
<keyword evidence="1" id="KW-0285">Flavoprotein</keyword>
<keyword evidence="9" id="KW-1185">Reference proteome</keyword>
<dbReference type="InterPro" id="IPR036770">
    <property type="entry name" value="Ankyrin_rpt-contain_sf"/>
</dbReference>
<evidence type="ECO:0000313" key="9">
    <source>
        <dbReference type="Proteomes" id="UP000239899"/>
    </source>
</evidence>
<evidence type="ECO:0000256" key="1">
    <source>
        <dbReference type="ARBA" id="ARBA00022630"/>
    </source>
</evidence>
<evidence type="ECO:0000313" key="8">
    <source>
        <dbReference type="EMBL" id="PRW60582.1"/>
    </source>
</evidence>
<dbReference type="STRING" id="3076.A0A2P6U2P5"/>
<evidence type="ECO:0000259" key="7">
    <source>
        <dbReference type="PROSITE" id="PS51384"/>
    </source>
</evidence>
<dbReference type="CDD" id="cd06186">
    <property type="entry name" value="NOX_Duox_like_FAD_NADP"/>
    <property type="match status" value="1"/>
</dbReference>
<dbReference type="InterPro" id="IPR017927">
    <property type="entry name" value="FAD-bd_FR_type"/>
</dbReference>
<evidence type="ECO:0000256" key="2">
    <source>
        <dbReference type="ARBA" id="ARBA00022827"/>
    </source>
</evidence>
<accession>A0A2P6U2P5</accession>
<dbReference type="SUPFAM" id="SSF48403">
    <property type="entry name" value="Ankyrin repeat"/>
    <property type="match status" value="1"/>
</dbReference>
<keyword evidence="5" id="KW-0472">Membrane</keyword>
<feature type="domain" description="EF-hand" evidence="6">
    <location>
        <begin position="154"/>
        <end position="189"/>
    </location>
</feature>
<dbReference type="OrthoDB" id="191139at2759"/>
<evidence type="ECO:0000259" key="6">
    <source>
        <dbReference type="PROSITE" id="PS50222"/>
    </source>
</evidence>
<keyword evidence="3" id="KW-0521">NADP</keyword>
<dbReference type="InterPro" id="IPR050369">
    <property type="entry name" value="RBOH/FRE"/>
</dbReference>
<dbReference type="Pfam" id="PF08022">
    <property type="entry name" value="FAD_binding_8"/>
    <property type="match status" value="1"/>
</dbReference>
<dbReference type="InterPro" id="IPR017938">
    <property type="entry name" value="Riboflavin_synthase-like_b-brl"/>
</dbReference>
<dbReference type="InterPro" id="IPR002048">
    <property type="entry name" value="EF_hand_dom"/>
</dbReference>
<dbReference type="GO" id="GO:0005886">
    <property type="term" value="C:plasma membrane"/>
    <property type="evidence" value="ECO:0007669"/>
    <property type="project" value="TreeGrafter"/>
</dbReference>
<dbReference type="SUPFAM" id="SSF63380">
    <property type="entry name" value="Riboflavin synthase domain-like"/>
    <property type="match status" value="1"/>
</dbReference>
<feature type="transmembrane region" description="Helical" evidence="5">
    <location>
        <begin position="370"/>
        <end position="388"/>
    </location>
</feature>
<dbReference type="InterPro" id="IPR013112">
    <property type="entry name" value="FAD-bd_8"/>
</dbReference>
<dbReference type="PANTHER" id="PTHR11972">
    <property type="entry name" value="NADPH OXIDASE"/>
    <property type="match status" value="1"/>
</dbReference>
<evidence type="ECO:0000256" key="3">
    <source>
        <dbReference type="ARBA" id="ARBA00022857"/>
    </source>
</evidence>
<keyword evidence="4" id="KW-0560">Oxidoreductase</keyword>
<dbReference type="Gene3D" id="3.40.50.80">
    <property type="entry name" value="Nucleotide-binding domain of ferredoxin-NADP reductase (FNR) module"/>
    <property type="match status" value="1"/>
</dbReference>
<reference evidence="8 9" key="1">
    <citation type="journal article" date="2018" name="Plant J.">
        <title>Genome sequences of Chlorella sorokiniana UTEX 1602 and Micractinium conductrix SAG 241.80: implications to maltose excretion by a green alga.</title>
        <authorList>
            <person name="Arriola M.B."/>
            <person name="Velmurugan N."/>
            <person name="Zhang Y."/>
            <person name="Plunkett M.H."/>
            <person name="Hondzo H."/>
            <person name="Barney B.M."/>
        </authorList>
    </citation>
    <scope>NUCLEOTIDE SEQUENCE [LARGE SCALE GENOMIC DNA]</scope>
    <source>
        <strain evidence="9">UTEX 1602</strain>
    </source>
</reference>
<dbReference type="GO" id="GO:0005509">
    <property type="term" value="F:calcium ion binding"/>
    <property type="evidence" value="ECO:0007669"/>
    <property type="project" value="InterPro"/>
</dbReference>
<keyword evidence="5" id="KW-1133">Transmembrane helix</keyword>
<keyword evidence="2" id="KW-0274">FAD</keyword>
<evidence type="ECO:0000256" key="5">
    <source>
        <dbReference type="SAM" id="Phobius"/>
    </source>
</evidence>
<organism evidence="8 9">
    <name type="scientific">Chlorella sorokiniana</name>
    <name type="common">Freshwater green alga</name>
    <dbReference type="NCBI Taxonomy" id="3076"/>
    <lineage>
        <taxon>Eukaryota</taxon>
        <taxon>Viridiplantae</taxon>
        <taxon>Chlorophyta</taxon>
        <taxon>core chlorophytes</taxon>
        <taxon>Trebouxiophyceae</taxon>
        <taxon>Chlorellales</taxon>
        <taxon>Chlorellaceae</taxon>
        <taxon>Chlorella clade</taxon>
        <taxon>Chlorella</taxon>
    </lineage>
</organism>
<name>A0A2P6U2P5_CHLSO</name>